<comment type="caution">
    <text evidence="2">The sequence shown here is derived from an EMBL/GenBank/DDBJ whole genome shotgun (WGS) entry which is preliminary data.</text>
</comment>
<sequence length="123" mass="13521">MTASPSFKAIRIVIGLFLIAAISSAIYSLVKIRHDSDCFISDQPYKLSTSTVENTSYSVYAVISGFQEKSVIFHLFKEPISFDQCGKTADKPIHSASTDFEYGEQAITDINVLGTSQIELKTS</sequence>
<dbReference type="AlphaFoldDB" id="A0AAV3U2K0"/>
<keyword evidence="3" id="KW-1185">Reference proteome</keyword>
<evidence type="ECO:0000313" key="3">
    <source>
        <dbReference type="Proteomes" id="UP001409585"/>
    </source>
</evidence>
<protein>
    <recommendedName>
        <fullName evidence="4">Transmembrane protein</fullName>
    </recommendedName>
</protein>
<accession>A0AAV3U2K0</accession>
<evidence type="ECO:0000313" key="2">
    <source>
        <dbReference type="EMBL" id="GAA4942768.1"/>
    </source>
</evidence>
<gene>
    <name evidence="2" type="ORF">GCM10025791_21710</name>
</gene>
<organism evidence="2 3">
    <name type="scientific">Halioxenophilus aromaticivorans</name>
    <dbReference type="NCBI Taxonomy" id="1306992"/>
    <lineage>
        <taxon>Bacteria</taxon>
        <taxon>Pseudomonadati</taxon>
        <taxon>Pseudomonadota</taxon>
        <taxon>Gammaproteobacteria</taxon>
        <taxon>Alteromonadales</taxon>
        <taxon>Alteromonadaceae</taxon>
        <taxon>Halioxenophilus</taxon>
    </lineage>
</organism>
<reference evidence="3" key="1">
    <citation type="journal article" date="2019" name="Int. J. Syst. Evol. Microbiol.">
        <title>The Global Catalogue of Microorganisms (GCM) 10K type strain sequencing project: providing services to taxonomists for standard genome sequencing and annotation.</title>
        <authorList>
            <consortium name="The Broad Institute Genomics Platform"/>
            <consortium name="The Broad Institute Genome Sequencing Center for Infectious Disease"/>
            <person name="Wu L."/>
            <person name="Ma J."/>
        </authorList>
    </citation>
    <scope>NUCLEOTIDE SEQUENCE [LARGE SCALE GENOMIC DNA]</scope>
    <source>
        <strain evidence="3">JCM 19134</strain>
    </source>
</reference>
<feature type="transmembrane region" description="Helical" evidence="1">
    <location>
        <begin position="12"/>
        <end position="30"/>
    </location>
</feature>
<dbReference type="RefSeq" id="WP_345421523.1">
    <property type="nucleotide sequence ID" value="NZ_AP031496.1"/>
</dbReference>
<evidence type="ECO:0000256" key="1">
    <source>
        <dbReference type="SAM" id="Phobius"/>
    </source>
</evidence>
<keyword evidence="1" id="KW-0472">Membrane</keyword>
<keyword evidence="1" id="KW-1133">Transmembrane helix</keyword>
<name>A0AAV3U2K0_9ALTE</name>
<dbReference type="EMBL" id="BAABLX010000016">
    <property type="protein sequence ID" value="GAA4942768.1"/>
    <property type="molecule type" value="Genomic_DNA"/>
</dbReference>
<dbReference type="Proteomes" id="UP001409585">
    <property type="component" value="Unassembled WGS sequence"/>
</dbReference>
<keyword evidence="1" id="KW-0812">Transmembrane</keyword>
<evidence type="ECO:0008006" key="4">
    <source>
        <dbReference type="Google" id="ProtNLM"/>
    </source>
</evidence>
<proteinExistence type="predicted"/>